<sequence>MEEGPKIVAAITNLFKGADARDWELVQSVMAPSVFVDYTSMKGGEAETQTPEQVVAGWADFLPGFDSTNHQLSSFKVQLHGHEAEAQYSTTADHFIGSEVWTVIATYQTKLVKENSKWLINYHKINYDRQSGNTSLPKMAHQIIADRVNS</sequence>
<feature type="domain" description="SnoaL-like" evidence="1">
    <location>
        <begin position="7"/>
        <end position="121"/>
    </location>
</feature>
<evidence type="ECO:0000313" key="3">
    <source>
        <dbReference type="Proteomes" id="UP000199072"/>
    </source>
</evidence>
<protein>
    <recommendedName>
        <fullName evidence="1">SnoaL-like domain-containing protein</fullName>
    </recommendedName>
</protein>
<organism evidence="2 3">
    <name type="scientific">Mucilaginibacter pineti</name>
    <dbReference type="NCBI Taxonomy" id="1391627"/>
    <lineage>
        <taxon>Bacteria</taxon>
        <taxon>Pseudomonadati</taxon>
        <taxon>Bacteroidota</taxon>
        <taxon>Sphingobacteriia</taxon>
        <taxon>Sphingobacteriales</taxon>
        <taxon>Sphingobacteriaceae</taxon>
        <taxon>Mucilaginibacter</taxon>
    </lineage>
</organism>
<dbReference type="RefSeq" id="WP_091156597.1">
    <property type="nucleotide sequence ID" value="NZ_FNAI01000021.1"/>
</dbReference>
<evidence type="ECO:0000259" key="1">
    <source>
        <dbReference type="Pfam" id="PF13577"/>
    </source>
</evidence>
<dbReference type="OrthoDB" id="2599042at2"/>
<dbReference type="AlphaFoldDB" id="A0A1G7MHI1"/>
<keyword evidence="3" id="KW-1185">Reference proteome</keyword>
<accession>A0A1G7MHI1</accession>
<evidence type="ECO:0000313" key="2">
    <source>
        <dbReference type="EMBL" id="SDF61066.1"/>
    </source>
</evidence>
<dbReference type="Pfam" id="PF13577">
    <property type="entry name" value="SnoaL_4"/>
    <property type="match status" value="1"/>
</dbReference>
<dbReference type="InterPro" id="IPR032710">
    <property type="entry name" value="NTF2-like_dom_sf"/>
</dbReference>
<proteinExistence type="predicted"/>
<reference evidence="2 3" key="1">
    <citation type="submission" date="2016-10" db="EMBL/GenBank/DDBJ databases">
        <authorList>
            <person name="de Groot N.N."/>
        </authorList>
    </citation>
    <scope>NUCLEOTIDE SEQUENCE [LARGE SCALE GENOMIC DNA]</scope>
    <source>
        <strain evidence="2 3">47C3B</strain>
    </source>
</reference>
<dbReference type="Gene3D" id="3.10.450.50">
    <property type="match status" value="1"/>
</dbReference>
<dbReference type="Proteomes" id="UP000199072">
    <property type="component" value="Unassembled WGS sequence"/>
</dbReference>
<dbReference type="InterPro" id="IPR037401">
    <property type="entry name" value="SnoaL-like"/>
</dbReference>
<dbReference type="STRING" id="1391627.SAMN05216464_12189"/>
<dbReference type="SUPFAM" id="SSF54427">
    <property type="entry name" value="NTF2-like"/>
    <property type="match status" value="1"/>
</dbReference>
<gene>
    <name evidence="2" type="ORF">SAMN05216464_12189</name>
</gene>
<dbReference type="EMBL" id="FNAI01000021">
    <property type="protein sequence ID" value="SDF61066.1"/>
    <property type="molecule type" value="Genomic_DNA"/>
</dbReference>
<name>A0A1G7MHI1_9SPHI</name>